<dbReference type="PROSITE" id="PS51650">
    <property type="entry name" value="C2_DOCK"/>
    <property type="match status" value="1"/>
</dbReference>
<feature type="compositionally biased region" description="Basic residues" evidence="5">
    <location>
        <begin position="573"/>
        <end position="587"/>
    </location>
</feature>
<feature type="compositionally biased region" description="Polar residues" evidence="5">
    <location>
        <begin position="331"/>
        <end position="360"/>
    </location>
</feature>
<evidence type="ECO:0000313" key="8">
    <source>
        <dbReference type="EMBL" id="KAF7695290.1"/>
    </source>
</evidence>
<sequence length="2989" mass="334544">MQSGTGVYYQAMPAVGPDGKNVMKLIPVKQVNGHFVHTQVPLSRNVCIPAHTSSVPLPQNRIPTLQPTADGRFILKTPLEVNTVFNSVKGPHVMGSSNALLQPSANQVHVPLITQTSLSAVQPINKAVIIPDGLPNTVKIPALPSGHYLQIPSNATVRTLPASALPTSIKNRICHSTNEPNPVKGLPMVLYVSPVSSLKLDQQSPCPTNPSEIPKTLSPAATVNVVKSSGELSRNDQGGTAPMKWVVEERAGSSGQYLIPVTSPNMSSDILKAVQQMESSRPANQVGKESVPADISKETVTPGNDNALVMCNGKVYFVAKRNSEVTKDMITNTESVPQPKKSAQTPTAALSTASSNVTQKQDPKGLADDKKPSDVIDLCDDDDEGSACMAYASIIQPSDIVNEHDEDSNVIFVSYIPPKSSETETSKEVTETITPTDCVKDTDKSTSDTETTKTQDEVNSTCSAELDTNQCEAMHVNEPALEENEAPAEQLEVVCGQQTDVTEKSFEEMVPDTIPPPKSDSELRRTFGITCDLSVKKLVNKRTIDGIRKLIHNSNVETKSKQLIKTQVPKSVKSSKRKRIERTRGKKGSGPVSLNAHSSPPSTGSIECDDATQSGSAEQSTDTQILQDCEGAENEITSTSGADKVPDITTDVPCSSASSEPVQIHATKSESNSPACCSQLRKTPPRSSKGCGRVCTACPCGTTVGRVAANSPSKPQETPSPCSKSESNRDVTTADRLADSDASLTNNSSSSELGKSANSGSQSEVNKDVKGTLIIKGTNQPAGQPATIGTCSSSRYTKDKTCDKSTGSQVETCPQMPPKELKSVPSSDRQLYYTTYKIPKELYSPVVLDPEEIKRQERIKRLKDLLQEKEAALEKLRKSIRRSAALLHCGLKTLRVFPQSRSPMAAQHDRRAFALKINRHSSAEIRKHFGGLNHGPAQSGLHHRHSSSASGSVYFNVPQTYDAVEPLDVEEFLMTQLRSGDVELMQELGEFPDDDLEVDLLDRECRTAYHSVPEDGVELEPHVRDCVQSYTQPWLVVNRRCQGDGWSAYSERTGFHKLLQRQTFESDVQPEKQEQPVKSPSLAVLCDDDSARTLTSSDFDLRGLQPDPHLDNLLQFSNFEDLDRINLEARQNNRHPELFALYPPTDEEDAVEIRPIPESPKEHMGLRILVRCQSIKFEIEIEPIFATMALYDLKEKKKISENFHCDLNTDQMKALLRSHTPRMDSSTLARAAIFSISYPSPDIYLVVKLEKVLQQGEIGDCAEPYVGMTDNAKNKDKLEKLRNQAENFCQRLGQYRMPFAFGTVNIMNVISTATLDRDTADTDSINGKNNMDKKAYLPRRNSERFTTLEDQSNLSSFKPAVITIQTLFKQEGERLSDEDLFKFLADVKRTSTLQRRVKIIPGFLRLELTPVPDTVIPCLSPELIPIKPVSEKILRPVKELLEFPSNDVYVPHCIYRNLLFVYPQRLNFGNRALASARNITIKIQFMHGDDPLPVIFGKSSGLEFLSEIYTPVTYHNKSPDFYEEVKIRLPARLTEKHHLLFTFFHISCQQKQNQSGSLESLIGYSWLPMLNNERLQMGAFCLPIVLERLPVNYSLHSPEKLPTQVPPVKWIDGHKGIFSLEIQAVSSVHTQESHLERFFTLCHALEGKATFPIRVGDDKVPENKLEHELKLSIISLSSSKLEQLVLFLHLVLDKLFRLIMQPMVIAGQTANLAQIAFESVVSVVNSLHNSQELAKDHQGRNCLLATYLYYVFRLPDTQLEVINAGALVQESRYSTMGRATATTVGNMLLSSRIRSSSNPDLSAQQSSEDAEVKSILVEKGLNHPGSRMSTFIDVTNRSQITAGSMRLSNRKQFHEELALQMVVSTGVCRENVYKYAWFFFELLVKSMAQHISQMDKQAVPRKNRFSDRFKDDITTIVNVVTAEIGTILVKQQKEQEQAEKVNISLAFFIYDLMSLMDRGFVFSLVKNYCNQMSAKSVSMSTLITLRLEFLRVLCSHEHYLNLSLYFSSSASAPTSPSPSVTSQTSSSCSFLDQRIVAMFDLTQEFKQQHYLTGLLLTELSAALDMESEGSKVQRKAINATYSLLCAHDLDPRCSRLEVRTKIAALYLPLVGIIIDSLNYIDFTVSDARGSKTKSSGPEDDFDNVPPINQSVAMAIAGNPFNTLARNALVSMASVSGRSCSTLSADTSRNLLVCFLWIMKNSDQSLIQRWILDISPSQLSRLLELLTICTSCFDYRGKQSSDKVSVQALQKSQQAKARLEEALIGGLGARGEMMKRVGANDRTLGQRENLRWRKDLTQWRQTNDRQDKSKAELDQEAIISGNLATEANLIVLDLLEIIVQTVPLADYKDSAVGGVLRVLLHSLTCNQSTTYLSHCFSTIRALVVKFGDMLFEEEAEQCADLCQKVLQYCSSCVDSNRSQACATLYLIMRYSFNSASNFSRVKMQVTMSLASLVGKSSDVHEEYLRRSFRTILAYAEEDTEMQSTQLPSQVDELLRNLNSILSDTVKMKEYQEDPEMLMDLMYRIAKGYQTSPDLRLTWLQNMAEKHNGRKCFTESAMCLVHAAALVAEYLSMLEDHKYLPVGSVTFQNISPNVLEESAVSDDILSPDEDGVCSGRYFTENGLVGLLEQAAELFSNGGLYEAVNEVYKIIIPILEAHRDFRKLTTTHDNLKRAFENVVQKGTKRMFGTYFRVAFFGSKFGDLDEREFIYKEPAITHLPEISHRLENFYRQCLGDDVLEMIKDSTPVDRNKLNPNKAYIQITYVEPYFDDYEMKDRMTNFEKNFNLRRFMYTTPFTKSGRPRGELNEQYKRKTILTTQHAFPYVKTRINVIQKEEFDLTPIEVAIEDMQNKTRELAIATHKEKPDPKMLQMVLQGSVTATVNQGPLEVAQVFLNEIPADPKLYRHHNKLRLCFKEFILRCGEAVEKNKHLITPDQREYQQELKKNYNKLRENLRPMLERKIPELYKPIVKPRLENRDSLKRHSFRRIQEDGS</sequence>
<dbReference type="FunFam" id="1.25.40.410:FF:000002">
    <property type="entry name" value="Dedicator of cytokinesis protein 7"/>
    <property type="match status" value="1"/>
</dbReference>
<dbReference type="GO" id="GO:0007264">
    <property type="term" value="P:small GTPase-mediated signal transduction"/>
    <property type="evidence" value="ECO:0007669"/>
    <property type="project" value="InterPro"/>
</dbReference>
<dbReference type="Pfam" id="PF06920">
    <property type="entry name" value="DHR-2_Lobe_A"/>
    <property type="match status" value="1"/>
</dbReference>
<dbReference type="GO" id="GO:0005085">
    <property type="term" value="F:guanyl-nucleotide exchange factor activity"/>
    <property type="evidence" value="ECO:0007669"/>
    <property type="project" value="UniProtKB-KW"/>
</dbReference>
<keyword evidence="1" id="KW-0597">Phosphoprotein</keyword>
<feature type="region of interest" description="Disordered" evidence="5">
    <location>
        <begin position="276"/>
        <end position="303"/>
    </location>
</feature>
<feature type="coiled-coil region" evidence="4">
    <location>
        <begin position="855"/>
        <end position="886"/>
    </location>
</feature>
<dbReference type="PROSITE" id="PS51651">
    <property type="entry name" value="DOCKER"/>
    <property type="match status" value="1"/>
</dbReference>
<feature type="region of interest" description="Disordered" evidence="5">
    <location>
        <begin position="706"/>
        <end position="766"/>
    </location>
</feature>
<evidence type="ECO:0000259" key="7">
    <source>
        <dbReference type="PROSITE" id="PS51651"/>
    </source>
</evidence>
<evidence type="ECO:0000256" key="1">
    <source>
        <dbReference type="ARBA" id="ARBA00022553"/>
    </source>
</evidence>
<dbReference type="SUPFAM" id="SSF48371">
    <property type="entry name" value="ARM repeat"/>
    <property type="match status" value="1"/>
</dbReference>
<feature type="compositionally biased region" description="Polar residues" evidence="5">
    <location>
        <begin position="652"/>
        <end position="661"/>
    </location>
</feature>
<organism evidence="8 9">
    <name type="scientific">Silurus meridionalis</name>
    <name type="common">Southern catfish</name>
    <name type="synonym">Silurus soldatovi meridionalis</name>
    <dbReference type="NCBI Taxonomy" id="175797"/>
    <lineage>
        <taxon>Eukaryota</taxon>
        <taxon>Metazoa</taxon>
        <taxon>Chordata</taxon>
        <taxon>Craniata</taxon>
        <taxon>Vertebrata</taxon>
        <taxon>Euteleostomi</taxon>
        <taxon>Actinopterygii</taxon>
        <taxon>Neopterygii</taxon>
        <taxon>Teleostei</taxon>
        <taxon>Ostariophysi</taxon>
        <taxon>Siluriformes</taxon>
        <taxon>Siluridae</taxon>
        <taxon>Silurus</taxon>
    </lineage>
</organism>
<dbReference type="InterPro" id="IPR016024">
    <property type="entry name" value="ARM-type_fold"/>
</dbReference>
<dbReference type="GO" id="GO:2000406">
    <property type="term" value="P:positive regulation of T cell migration"/>
    <property type="evidence" value="ECO:0007669"/>
    <property type="project" value="TreeGrafter"/>
</dbReference>
<dbReference type="InterPro" id="IPR035892">
    <property type="entry name" value="C2_domain_sf"/>
</dbReference>
<dbReference type="Gene3D" id="1.20.58.740">
    <property type="match status" value="1"/>
</dbReference>
<dbReference type="InterPro" id="IPR043162">
    <property type="entry name" value="DOCK_C_lobe_C"/>
</dbReference>
<evidence type="ECO:0000313" key="9">
    <source>
        <dbReference type="Proteomes" id="UP000606274"/>
    </source>
</evidence>
<dbReference type="InterPro" id="IPR046773">
    <property type="entry name" value="DOCKER_Lobe_C"/>
</dbReference>
<dbReference type="Gene3D" id="2.60.40.150">
    <property type="entry name" value="C2 domain"/>
    <property type="match status" value="1"/>
</dbReference>
<feature type="region of interest" description="Disordered" evidence="5">
    <location>
        <begin position="801"/>
        <end position="826"/>
    </location>
</feature>
<dbReference type="GO" id="GO:0042974">
    <property type="term" value="F:nuclear retinoic acid receptor binding"/>
    <property type="evidence" value="ECO:0007669"/>
    <property type="project" value="InterPro"/>
</dbReference>
<feature type="domain" description="C2 DOCK-type" evidence="6">
    <location>
        <begin position="1456"/>
        <end position="1625"/>
    </location>
</feature>
<protein>
    <submittedName>
        <fullName evidence="8">Uncharacterized protein</fullName>
    </submittedName>
</protein>
<feature type="compositionally biased region" description="Low complexity" evidence="5">
    <location>
        <begin position="740"/>
        <end position="751"/>
    </location>
</feature>
<feature type="region of interest" description="Disordered" evidence="5">
    <location>
        <begin position="440"/>
        <end position="459"/>
    </location>
</feature>
<dbReference type="InterPro" id="IPR046769">
    <property type="entry name" value="DOCKER_Lobe_A"/>
</dbReference>
<feature type="region of interest" description="Disordered" evidence="5">
    <location>
        <begin position="561"/>
        <end position="690"/>
    </location>
</feature>
<dbReference type="GO" id="GO:1903905">
    <property type="term" value="P:positive regulation of establishment of T cell polarity"/>
    <property type="evidence" value="ECO:0007669"/>
    <property type="project" value="TreeGrafter"/>
</dbReference>
<evidence type="ECO:0000256" key="3">
    <source>
        <dbReference type="PROSITE-ProRule" id="PRU00983"/>
    </source>
</evidence>
<dbReference type="GO" id="GO:0031252">
    <property type="term" value="C:cell leading edge"/>
    <property type="evidence" value="ECO:0007669"/>
    <property type="project" value="TreeGrafter"/>
</dbReference>
<name>A0A8T0AT83_SILME</name>
<feature type="compositionally biased region" description="Polar residues" evidence="5">
    <location>
        <begin position="752"/>
        <end position="764"/>
    </location>
</feature>
<feature type="domain" description="DOCKER" evidence="7">
    <location>
        <begin position="2525"/>
        <end position="2959"/>
    </location>
</feature>
<dbReference type="InterPro" id="IPR037808">
    <property type="entry name" value="C2_Dock-C"/>
</dbReference>
<dbReference type="EMBL" id="JABFDY010000017">
    <property type="protein sequence ID" value="KAF7695290.1"/>
    <property type="molecule type" value="Genomic_DNA"/>
</dbReference>
<dbReference type="InterPro" id="IPR026191">
    <property type="entry name" value="LRIF1"/>
</dbReference>
<dbReference type="PANTHER" id="PTHR23317">
    <property type="entry name" value="DEDICATOR OF CYTOKINESIS DOCK"/>
    <property type="match status" value="1"/>
</dbReference>
<gene>
    <name evidence="8" type="ORF">HF521_007013</name>
</gene>
<reference evidence="8" key="1">
    <citation type="submission" date="2020-08" db="EMBL/GenBank/DDBJ databases">
        <title>Chromosome-level assembly of Southern catfish (Silurus meridionalis) provides insights into visual adaptation to the nocturnal and benthic lifestyles.</title>
        <authorList>
            <person name="Zhang Y."/>
            <person name="Wang D."/>
            <person name="Peng Z."/>
        </authorList>
    </citation>
    <scope>NUCLEOTIDE SEQUENCE</scope>
    <source>
        <strain evidence="8">SWU-2019-XX</strain>
        <tissue evidence="8">Muscle</tissue>
    </source>
</reference>
<feature type="compositionally biased region" description="Polar residues" evidence="5">
    <location>
        <begin position="595"/>
        <end position="626"/>
    </location>
</feature>
<feature type="compositionally biased region" description="Polar residues" evidence="5">
    <location>
        <begin position="710"/>
        <end position="725"/>
    </location>
</feature>
<dbReference type="GO" id="GO:0006355">
    <property type="term" value="P:regulation of DNA-templated transcription"/>
    <property type="evidence" value="ECO:0007669"/>
    <property type="project" value="InterPro"/>
</dbReference>
<dbReference type="Gene3D" id="1.25.40.410">
    <property type="match status" value="1"/>
</dbReference>
<dbReference type="InterPro" id="IPR046770">
    <property type="entry name" value="DOCKER_Lobe_B"/>
</dbReference>
<evidence type="ECO:0000256" key="5">
    <source>
        <dbReference type="SAM" id="MobiDB-lite"/>
    </source>
</evidence>
<feature type="compositionally biased region" description="Basic and acidic residues" evidence="5">
    <location>
        <begin position="726"/>
        <end position="739"/>
    </location>
</feature>
<dbReference type="Pfam" id="PF11878">
    <property type="entry name" value="DOCK_C-D_N"/>
    <property type="match status" value="1"/>
</dbReference>
<dbReference type="FunFam" id="1.20.58.740:FF:000002">
    <property type="entry name" value="Dedicator of cytokinesis protein 7"/>
    <property type="match status" value="1"/>
</dbReference>
<keyword evidence="4" id="KW-0175">Coiled coil</keyword>
<dbReference type="CDD" id="cd08696">
    <property type="entry name" value="C2_Dock-C"/>
    <property type="match status" value="1"/>
</dbReference>
<dbReference type="Pfam" id="PF20421">
    <property type="entry name" value="DHR-2_Lobe_C"/>
    <property type="match status" value="1"/>
</dbReference>
<dbReference type="InterPro" id="IPR027357">
    <property type="entry name" value="DOCKER_dom"/>
</dbReference>
<feature type="compositionally biased region" description="Basic and acidic residues" evidence="5">
    <location>
        <begin position="361"/>
        <end position="374"/>
    </location>
</feature>
<dbReference type="Pfam" id="PF15741">
    <property type="entry name" value="LRIF1"/>
    <property type="match status" value="2"/>
</dbReference>
<accession>A0A8T0AT83</accession>
<dbReference type="InterPro" id="IPR026791">
    <property type="entry name" value="DOCK"/>
</dbReference>
<dbReference type="InterPro" id="IPR021816">
    <property type="entry name" value="DOCK_C/D_N"/>
</dbReference>
<evidence type="ECO:0000256" key="4">
    <source>
        <dbReference type="SAM" id="Coils"/>
    </source>
</evidence>
<feature type="compositionally biased region" description="Basic and acidic residues" evidence="5">
    <location>
        <begin position="440"/>
        <end position="456"/>
    </location>
</feature>
<comment type="caution">
    <text evidence="8">The sequence shown here is derived from an EMBL/GenBank/DDBJ whole genome shotgun (WGS) entry which is preliminary data.</text>
</comment>
<dbReference type="PANTHER" id="PTHR23317:SF74">
    <property type="entry name" value="DEDICATOR OF CYTOKINESIS PROTEIN 8"/>
    <property type="match status" value="1"/>
</dbReference>
<evidence type="ECO:0000259" key="6">
    <source>
        <dbReference type="PROSITE" id="PS51650"/>
    </source>
</evidence>
<feature type="region of interest" description="Disordered" evidence="5">
    <location>
        <begin position="331"/>
        <end position="374"/>
    </location>
</feature>
<proteinExistence type="inferred from homology"/>
<dbReference type="Proteomes" id="UP000606274">
    <property type="component" value="Unassembled WGS sequence"/>
</dbReference>
<comment type="similarity">
    <text evidence="3">Belongs to the DOCK family.</text>
</comment>
<dbReference type="Pfam" id="PF20422">
    <property type="entry name" value="DHR-2_Lobe_B"/>
    <property type="match status" value="1"/>
</dbReference>
<keyword evidence="9" id="KW-1185">Reference proteome</keyword>
<dbReference type="Pfam" id="PF14429">
    <property type="entry name" value="DOCK-C2"/>
    <property type="match status" value="1"/>
</dbReference>
<keyword evidence="2" id="KW-0344">Guanine-nucleotide releasing factor</keyword>
<dbReference type="InterPro" id="IPR043161">
    <property type="entry name" value="DOCK_C_lobe_A"/>
</dbReference>
<dbReference type="InterPro" id="IPR027007">
    <property type="entry name" value="C2_DOCK-type_domain"/>
</dbReference>
<evidence type="ECO:0000256" key="2">
    <source>
        <dbReference type="ARBA" id="ARBA00022658"/>
    </source>
</evidence>